<keyword evidence="5" id="KW-1185">Reference proteome</keyword>
<keyword evidence="1" id="KW-0732">Signal</keyword>
<dbReference type="Gene3D" id="3.10.250.10">
    <property type="entry name" value="SRCR-like domain"/>
    <property type="match status" value="1"/>
</dbReference>
<dbReference type="FunFam" id="3.10.250.10:FF:000001">
    <property type="entry name" value="Lysyl oxidase 4 isoform X1"/>
    <property type="match status" value="1"/>
</dbReference>
<comment type="caution">
    <text evidence="4">The sequence shown here is derived from an EMBL/GenBank/DDBJ whole genome shotgun (WGS) entry which is preliminary data.</text>
</comment>
<evidence type="ECO:0000256" key="3">
    <source>
        <dbReference type="PROSITE-ProRule" id="PRU00196"/>
    </source>
</evidence>
<organism evidence="4 5">
    <name type="scientific">Paramuricea clavata</name>
    <name type="common">Red gorgonian</name>
    <name type="synonym">Violescent sea-whip</name>
    <dbReference type="NCBI Taxonomy" id="317549"/>
    <lineage>
        <taxon>Eukaryota</taxon>
        <taxon>Metazoa</taxon>
        <taxon>Cnidaria</taxon>
        <taxon>Anthozoa</taxon>
        <taxon>Octocorallia</taxon>
        <taxon>Malacalcyonacea</taxon>
        <taxon>Plexauridae</taxon>
        <taxon>Paramuricea</taxon>
    </lineage>
</organism>
<dbReference type="InterPro" id="IPR036116">
    <property type="entry name" value="FN3_sf"/>
</dbReference>
<dbReference type="SUPFAM" id="SSF49265">
    <property type="entry name" value="Fibronectin type III"/>
    <property type="match status" value="1"/>
</dbReference>
<feature type="disulfide bond" evidence="3">
    <location>
        <begin position="72"/>
        <end position="82"/>
    </location>
</feature>
<dbReference type="PANTHER" id="PTHR48071:SF18">
    <property type="entry name" value="DELETED IN MALIGNANT BRAIN TUMORS 1 PROTEIN-RELATED"/>
    <property type="match status" value="1"/>
</dbReference>
<reference evidence="4" key="1">
    <citation type="submission" date="2020-04" db="EMBL/GenBank/DDBJ databases">
        <authorList>
            <person name="Alioto T."/>
            <person name="Alioto T."/>
            <person name="Gomez Garrido J."/>
        </authorList>
    </citation>
    <scope>NUCLEOTIDE SEQUENCE</scope>
    <source>
        <strain evidence="4">A484AB</strain>
    </source>
</reference>
<evidence type="ECO:0000256" key="1">
    <source>
        <dbReference type="ARBA" id="ARBA00022729"/>
    </source>
</evidence>
<keyword evidence="2 3" id="KW-1015">Disulfide bond</keyword>
<dbReference type="InterPro" id="IPR008979">
    <property type="entry name" value="Galactose-bd-like_sf"/>
</dbReference>
<dbReference type="Pfam" id="PF00754">
    <property type="entry name" value="F5_F8_type_C"/>
    <property type="match status" value="1"/>
</dbReference>
<dbReference type="PANTHER" id="PTHR48071">
    <property type="entry name" value="SRCR DOMAIN-CONTAINING PROTEIN"/>
    <property type="match status" value="1"/>
</dbReference>
<dbReference type="PRINTS" id="PR00258">
    <property type="entry name" value="SPERACTRCPTR"/>
</dbReference>
<accession>A0A6S7ISU1</accession>
<dbReference type="CDD" id="cd00063">
    <property type="entry name" value="FN3"/>
    <property type="match status" value="2"/>
</dbReference>
<protein>
    <submittedName>
        <fullName evidence="4">Receptor-type tyrosine- phosphatase F</fullName>
    </submittedName>
</protein>
<dbReference type="SMART" id="SM00060">
    <property type="entry name" value="FN3"/>
    <property type="match status" value="2"/>
</dbReference>
<dbReference type="InterPro" id="IPR013783">
    <property type="entry name" value="Ig-like_fold"/>
</dbReference>
<comment type="caution">
    <text evidence="3">Lacks conserved residue(s) required for the propagation of feature annotation.</text>
</comment>
<dbReference type="Proteomes" id="UP001152795">
    <property type="component" value="Unassembled WGS sequence"/>
</dbReference>
<dbReference type="SUPFAM" id="SSF49785">
    <property type="entry name" value="Galactose-binding domain-like"/>
    <property type="match status" value="1"/>
</dbReference>
<dbReference type="SMART" id="SM00202">
    <property type="entry name" value="SR"/>
    <property type="match status" value="1"/>
</dbReference>
<sequence>NKNIRLAGSIIPLEGRVEVYHKGEWGTVCSNGWSSHDNNKDVVCRELGFVQGRAVNHEYPGTGTVWLDGVVCSGNEGSIFGCTHKTMGDNSCSHDQDVTVQCEVCKRPIVSSAKNLVHDWSFSASTYRDKNPPHLARLKSTADWCLPEVIDMDFEHYLEVELPRLYLVSAVATLGGVTYAEHVTSYRVTYSIDGREWKNSSVDGRQVIKGNTASGNEDVQTRLFDDAIRAKFIRFLPLEWGSVACMRVDVCGHQLPHYPTVIVKERVSSAILSWSTPDPGDEAIKKYYVRYWKTKEGKTSQKMFESVATAGVLVHNLNPYTEYQLEISGVSDLGEGLARVSQFKTLETVPSGSPTRITFKFLDDTAVNITWAPPDEDKRNGDIIAYVICFPAKTGGGNCKDPISVPGSQTWYVLRGGDFSSQRVVEIRAQTKEGIGPVGQATTGVLEYTPPEDVALSLIIAIACGVSLLALIVLVVLAFKGVILKNFVSKLRKLTSSQITISLKSDSYNKKNEAPPYALPDEETHTAQNIYGTSNQEVPEFLYDSLDNVRNQTFAEENIYANSNNPSYSTRDQFGYPACEQHARPHEATFNPEYGNNAQDPLYQIDISQTLEDPYSMNPSPRVDNSHDIYTVRDQFVEDSWDCTQGPDVVINPELDNIYIYEHLAAVQGHMNKV</sequence>
<dbReference type="Gene3D" id="2.60.40.10">
    <property type="entry name" value="Immunoglobulins"/>
    <property type="match status" value="2"/>
</dbReference>
<dbReference type="PROSITE" id="PS50853">
    <property type="entry name" value="FN3"/>
    <property type="match status" value="2"/>
</dbReference>
<dbReference type="EMBL" id="CACRXK020010753">
    <property type="protein sequence ID" value="CAB4020050.1"/>
    <property type="molecule type" value="Genomic_DNA"/>
</dbReference>
<name>A0A6S7ISU1_PARCT</name>
<dbReference type="GO" id="GO:0016020">
    <property type="term" value="C:membrane"/>
    <property type="evidence" value="ECO:0007669"/>
    <property type="project" value="InterPro"/>
</dbReference>
<feature type="non-terminal residue" evidence="4">
    <location>
        <position position="1"/>
    </location>
</feature>
<dbReference type="InterPro" id="IPR001190">
    <property type="entry name" value="SRCR"/>
</dbReference>
<dbReference type="AlphaFoldDB" id="A0A6S7ISU1"/>
<dbReference type="InterPro" id="IPR003961">
    <property type="entry name" value="FN3_dom"/>
</dbReference>
<dbReference type="InterPro" id="IPR000421">
    <property type="entry name" value="FA58C"/>
</dbReference>
<gene>
    <name evidence="4" type="ORF">PACLA_8A010548</name>
</gene>
<dbReference type="PROSITE" id="PS50287">
    <property type="entry name" value="SRCR_2"/>
    <property type="match status" value="1"/>
</dbReference>
<evidence type="ECO:0000313" key="4">
    <source>
        <dbReference type="EMBL" id="CAB4020050.1"/>
    </source>
</evidence>
<evidence type="ECO:0000313" key="5">
    <source>
        <dbReference type="Proteomes" id="UP001152795"/>
    </source>
</evidence>
<keyword evidence="4" id="KW-0675">Receptor</keyword>
<dbReference type="Pfam" id="PF00041">
    <property type="entry name" value="fn3"/>
    <property type="match status" value="1"/>
</dbReference>
<dbReference type="OrthoDB" id="5989032at2759"/>
<dbReference type="SUPFAM" id="SSF56487">
    <property type="entry name" value="SRCR-like"/>
    <property type="match status" value="1"/>
</dbReference>
<dbReference type="PROSITE" id="PS50022">
    <property type="entry name" value="FA58C_3"/>
    <property type="match status" value="1"/>
</dbReference>
<dbReference type="Gene3D" id="2.60.120.260">
    <property type="entry name" value="Galactose-binding domain-like"/>
    <property type="match status" value="1"/>
</dbReference>
<dbReference type="Pfam" id="PF00530">
    <property type="entry name" value="SRCR"/>
    <property type="match status" value="1"/>
</dbReference>
<evidence type="ECO:0000256" key="2">
    <source>
        <dbReference type="ARBA" id="ARBA00023157"/>
    </source>
</evidence>
<dbReference type="InterPro" id="IPR036772">
    <property type="entry name" value="SRCR-like_dom_sf"/>
</dbReference>
<proteinExistence type="predicted"/>